<dbReference type="InterPro" id="IPR036097">
    <property type="entry name" value="HisK_dim/P_sf"/>
</dbReference>
<dbReference type="PROSITE" id="PS50113">
    <property type="entry name" value="PAC"/>
    <property type="match status" value="1"/>
</dbReference>
<keyword evidence="4" id="KW-0808">Transferase</keyword>
<keyword evidence="5" id="KW-0418">Kinase</keyword>
<dbReference type="PROSITE" id="PS50109">
    <property type="entry name" value="HIS_KIN"/>
    <property type="match status" value="1"/>
</dbReference>
<keyword evidence="6" id="KW-0175">Coiled coil</keyword>
<evidence type="ECO:0000256" key="7">
    <source>
        <dbReference type="SAM" id="Phobius"/>
    </source>
</evidence>
<dbReference type="PANTHER" id="PTHR43047:SF63">
    <property type="entry name" value="HISTIDINE KINASE"/>
    <property type="match status" value="1"/>
</dbReference>
<evidence type="ECO:0000259" key="8">
    <source>
        <dbReference type="PROSITE" id="PS50109"/>
    </source>
</evidence>
<dbReference type="SMART" id="SM00387">
    <property type="entry name" value="HATPase_c"/>
    <property type="match status" value="1"/>
</dbReference>
<dbReference type="InterPro" id="IPR003594">
    <property type="entry name" value="HATPase_dom"/>
</dbReference>
<feature type="domain" description="PAC" evidence="10">
    <location>
        <begin position="337"/>
        <end position="389"/>
    </location>
</feature>
<evidence type="ECO:0000256" key="6">
    <source>
        <dbReference type="SAM" id="Coils"/>
    </source>
</evidence>
<dbReference type="GO" id="GO:0000155">
    <property type="term" value="F:phosphorelay sensor kinase activity"/>
    <property type="evidence" value="ECO:0007669"/>
    <property type="project" value="InterPro"/>
</dbReference>
<dbReference type="InterPro" id="IPR035965">
    <property type="entry name" value="PAS-like_dom_sf"/>
</dbReference>
<dbReference type="Pfam" id="PF02518">
    <property type="entry name" value="HATPase_c"/>
    <property type="match status" value="1"/>
</dbReference>
<dbReference type="Gene3D" id="1.10.287.130">
    <property type="match status" value="1"/>
</dbReference>
<evidence type="ECO:0000259" key="10">
    <source>
        <dbReference type="PROSITE" id="PS50113"/>
    </source>
</evidence>
<evidence type="ECO:0000256" key="1">
    <source>
        <dbReference type="ARBA" id="ARBA00000085"/>
    </source>
</evidence>
<dbReference type="RefSeq" id="WP_144066810.1">
    <property type="nucleotide sequence ID" value="NZ_CP041636.1"/>
</dbReference>
<dbReference type="Pfam" id="PF00512">
    <property type="entry name" value="HisKA"/>
    <property type="match status" value="1"/>
</dbReference>
<keyword evidence="7" id="KW-0472">Membrane</keyword>
<dbReference type="PRINTS" id="PR00344">
    <property type="entry name" value="BCTRLSENSOR"/>
</dbReference>
<evidence type="ECO:0000313" key="12">
    <source>
        <dbReference type="Proteomes" id="UP000317496"/>
    </source>
</evidence>
<dbReference type="SUPFAM" id="SSF55785">
    <property type="entry name" value="PYP-like sensor domain (PAS domain)"/>
    <property type="match status" value="1"/>
</dbReference>
<dbReference type="OrthoDB" id="8477070at2"/>
<feature type="transmembrane region" description="Helical" evidence="7">
    <location>
        <begin position="20"/>
        <end position="41"/>
    </location>
</feature>
<dbReference type="CDD" id="cd00082">
    <property type="entry name" value="HisKA"/>
    <property type="match status" value="1"/>
</dbReference>
<dbReference type="Proteomes" id="UP000317496">
    <property type="component" value="Chromosome"/>
</dbReference>
<dbReference type="FunFam" id="3.30.565.10:FF:000006">
    <property type="entry name" value="Sensor histidine kinase WalK"/>
    <property type="match status" value="1"/>
</dbReference>
<reference evidence="11 12" key="1">
    <citation type="submission" date="2019-07" db="EMBL/GenBank/DDBJ databases">
        <title>Genome sequencing for Ferrovibrio sp. K5.</title>
        <authorList>
            <person name="Park S.-J."/>
        </authorList>
    </citation>
    <scope>NUCLEOTIDE SEQUENCE [LARGE SCALE GENOMIC DNA]</scope>
    <source>
        <strain evidence="11 12">K5</strain>
    </source>
</reference>
<dbReference type="Gene3D" id="3.30.450.20">
    <property type="entry name" value="PAS domain"/>
    <property type="match status" value="1"/>
</dbReference>
<evidence type="ECO:0000256" key="4">
    <source>
        <dbReference type="ARBA" id="ARBA00022679"/>
    </source>
</evidence>
<dbReference type="PROSITE" id="PS50112">
    <property type="entry name" value="PAS"/>
    <property type="match status" value="1"/>
</dbReference>
<dbReference type="NCBIfam" id="TIGR00229">
    <property type="entry name" value="sensory_box"/>
    <property type="match status" value="1"/>
</dbReference>
<accession>A0A516GWD6</accession>
<dbReference type="SUPFAM" id="SSF55874">
    <property type="entry name" value="ATPase domain of HSP90 chaperone/DNA topoisomerase II/histidine kinase"/>
    <property type="match status" value="1"/>
</dbReference>
<proteinExistence type="predicted"/>
<dbReference type="EMBL" id="CP041636">
    <property type="protein sequence ID" value="QDO95829.1"/>
    <property type="molecule type" value="Genomic_DNA"/>
</dbReference>
<sequence>MTAPVPARRSARHRLSARQVKVTVIAALVLGFVSSLFQLVLDIRNEVTQREATVAQVMDMLNDAASQAAYALDEQLAARVVSGLLLYQPVWRAEIYDNYGRRMALQERDQGSVEAPMDTSLVTRVLVFLLPETEEILVRPLFGPRDRDLVGEMRVHVDGTLLARSVINRTGVVIVTGLVRNFVLALILAVLFYFTLTRPLLNLVAQIDRADPRRPKETAITAPKGHERDEFGLLTDRVNAILGASGEYLSEVERNREMLRVVLDAIPAPVTLKDADGRYMLVNSRCSDVFGLPAEEIIGRHLSELPLPGIQPEHREAFVQFSEENEQAMIASRQPVLNIERTYQMADAPHLTMLESKVPLFDAQGAVTGIISIALDISERKLAEKALDEANSRLRAQAEDLERLASSYAREREHAIAANRAKSEFLANMSHELRTPLNAIIGFAEVITLRMWGANSDRYFDYAEDIVMSARHLLHVINDILDMSKIEAGRYELSLEDVDLTTVVGDCITIVKGRAQDADLDLIDEFPADLPPVRIDARAIKQVLLNLLSNAIKFTPQGGAIYVTGNQDSDGHLTIRVRDTGVGIRPEDLSRIFEPFWQGDPNIRRRSEGTGLGLAISRKFVELHGGSLSIESSESAGTAATVRLPGRASATG</sequence>
<dbReference type="KEGG" id="fer:FNB15_00360"/>
<dbReference type="SMART" id="SM00388">
    <property type="entry name" value="HisKA"/>
    <property type="match status" value="1"/>
</dbReference>
<comment type="catalytic activity">
    <reaction evidence="1">
        <text>ATP + protein L-histidine = ADP + protein N-phospho-L-histidine.</text>
        <dbReference type="EC" id="2.7.13.3"/>
    </reaction>
</comment>
<name>A0A516GWD6_9PROT</name>
<dbReference type="InterPro" id="IPR036890">
    <property type="entry name" value="HATPase_C_sf"/>
</dbReference>
<dbReference type="GO" id="GO:0009927">
    <property type="term" value="F:histidine phosphotransfer kinase activity"/>
    <property type="evidence" value="ECO:0007669"/>
    <property type="project" value="TreeGrafter"/>
</dbReference>
<feature type="domain" description="PAS" evidence="9">
    <location>
        <begin position="255"/>
        <end position="332"/>
    </location>
</feature>
<dbReference type="CDD" id="cd16922">
    <property type="entry name" value="HATPase_EvgS-ArcB-TorS-like"/>
    <property type="match status" value="1"/>
</dbReference>
<dbReference type="GO" id="GO:0005886">
    <property type="term" value="C:plasma membrane"/>
    <property type="evidence" value="ECO:0007669"/>
    <property type="project" value="TreeGrafter"/>
</dbReference>
<dbReference type="InterPro" id="IPR000014">
    <property type="entry name" value="PAS"/>
</dbReference>
<dbReference type="PANTHER" id="PTHR43047">
    <property type="entry name" value="TWO-COMPONENT HISTIDINE PROTEIN KINASE"/>
    <property type="match status" value="1"/>
</dbReference>
<feature type="domain" description="Histidine kinase" evidence="8">
    <location>
        <begin position="428"/>
        <end position="648"/>
    </location>
</feature>
<dbReference type="SUPFAM" id="SSF47384">
    <property type="entry name" value="Homodimeric domain of signal transducing histidine kinase"/>
    <property type="match status" value="1"/>
</dbReference>
<evidence type="ECO:0000256" key="5">
    <source>
        <dbReference type="ARBA" id="ARBA00022777"/>
    </source>
</evidence>
<dbReference type="Pfam" id="PF08448">
    <property type="entry name" value="PAS_4"/>
    <property type="match status" value="1"/>
</dbReference>
<dbReference type="InterPro" id="IPR013656">
    <property type="entry name" value="PAS_4"/>
</dbReference>
<keyword evidence="3" id="KW-0597">Phosphoprotein</keyword>
<keyword evidence="12" id="KW-1185">Reference proteome</keyword>
<dbReference type="InterPro" id="IPR003661">
    <property type="entry name" value="HisK_dim/P_dom"/>
</dbReference>
<keyword evidence="7" id="KW-1133">Transmembrane helix</keyword>
<feature type="coiled-coil region" evidence="6">
    <location>
        <begin position="380"/>
        <end position="411"/>
    </location>
</feature>
<protein>
    <recommendedName>
        <fullName evidence="2">histidine kinase</fullName>
        <ecNumber evidence="2">2.7.13.3</ecNumber>
    </recommendedName>
</protein>
<dbReference type="Gene3D" id="3.30.565.10">
    <property type="entry name" value="Histidine kinase-like ATPase, C-terminal domain"/>
    <property type="match status" value="1"/>
</dbReference>
<dbReference type="CDD" id="cd00130">
    <property type="entry name" value="PAS"/>
    <property type="match status" value="1"/>
</dbReference>
<organism evidence="11 12">
    <name type="scientific">Ferrovibrio terrae</name>
    <dbReference type="NCBI Taxonomy" id="2594003"/>
    <lineage>
        <taxon>Bacteria</taxon>
        <taxon>Pseudomonadati</taxon>
        <taxon>Pseudomonadota</taxon>
        <taxon>Alphaproteobacteria</taxon>
        <taxon>Rhodospirillales</taxon>
        <taxon>Rhodospirillaceae</taxon>
        <taxon>Ferrovibrio</taxon>
    </lineage>
</organism>
<gene>
    <name evidence="11" type="ORF">FNB15_00360</name>
</gene>
<evidence type="ECO:0000256" key="3">
    <source>
        <dbReference type="ARBA" id="ARBA00022553"/>
    </source>
</evidence>
<dbReference type="InterPro" id="IPR004358">
    <property type="entry name" value="Sig_transdc_His_kin-like_C"/>
</dbReference>
<dbReference type="InterPro" id="IPR000700">
    <property type="entry name" value="PAS-assoc_C"/>
</dbReference>
<evidence type="ECO:0000256" key="2">
    <source>
        <dbReference type="ARBA" id="ARBA00012438"/>
    </source>
</evidence>
<feature type="transmembrane region" description="Helical" evidence="7">
    <location>
        <begin position="172"/>
        <end position="194"/>
    </location>
</feature>
<keyword evidence="7" id="KW-0812">Transmembrane</keyword>
<evidence type="ECO:0000313" key="11">
    <source>
        <dbReference type="EMBL" id="QDO95829.1"/>
    </source>
</evidence>
<evidence type="ECO:0000259" key="9">
    <source>
        <dbReference type="PROSITE" id="PS50112"/>
    </source>
</evidence>
<dbReference type="InterPro" id="IPR005467">
    <property type="entry name" value="His_kinase_dom"/>
</dbReference>
<dbReference type="SMART" id="SM00091">
    <property type="entry name" value="PAS"/>
    <property type="match status" value="1"/>
</dbReference>
<dbReference type="EC" id="2.7.13.3" evidence="2"/>
<dbReference type="AlphaFoldDB" id="A0A516GWD6"/>